<dbReference type="SUPFAM" id="SSF57850">
    <property type="entry name" value="RING/U-box"/>
    <property type="match status" value="1"/>
</dbReference>
<evidence type="ECO:0000313" key="7">
    <source>
        <dbReference type="EMBL" id="AYV83286.1"/>
    </source>
</evidence>
<feature type="domain" description="RING-type" evidence="6">
    <location>
        <begin position="6"/>
        <end position="41"/>
    </location>
</feature>
<dbReference type="SMART" id="SM00184">
    <property type="entry name" value="RING"/>
    <property type="match status" value="1"/>
</dbReference>
<evidence type="ECO:0000256" key="3">
    <source>
        <dbReference type="ARBA" id="ARBA00022833"/>
    </source>
</evidence>
<gene>
    <name evidence="7" type="ORF">Hyperionvirus5_92</name>
</gene>
<keyword evidence="5" id="KW-0472">Membrane</keyword>
<keyword evidence="5" id="KW-1133">Transmembrane helix</keyword>
<sequence>MECLECCVCLDEKILETTHCGHKICEDCVMLLEKKVCPICRSDIYPFMWDCCRRTFMWNLMIMRMLLSINVINVIVEVFQ</sequence>
<name>A0A3G5A7Q2_9VIRU</name>
<protein>
    <recommendedName>
        <fullName evidence="6">RING-type domain-containing protein</fullName>
    </recommendedName>
</protein>
<keyword evidence="5" id="KW-0812">Transmembrane</keyword>
<evidence type="ECO:0000259" key="6">
    <source>
        <dbReference type="PROSITE" id="PS50089"/>
    </source>
</evidence>
<organism evidence="7">
    <name type="scientific">Hyperionvirus sp</name>
    <dbReference type="NCBI Taxonomy" id="2487770"/>
    <lineage>
        <taxon>Viruses</taxon>
        <taxon>Varidnaviria</taxon>
        <taxon>Bamfordvirae</taxon>
        <taxon>Nucleocytoviricota</taxon>
        <taxon>Megaviricetes</taxon>
        <taxon>Imitervirales</taxon>
        <taxon>Mimiviridae</taxon>
        <taxon>Klosneuvirinae</taxon>
    </lineage>
</organism>
<dbReference type="Pfam" id="PF13920">
    <property type="entry name" value="zf-C3HC4_3"/>
    <property type="match status" value="1"/>
</dbReference>
<dbReference type="GO" id="GO:0008270">
    <property type="term" value="F:zinc ion binding"/>
    <property type="evidence" value="ECO:0007669"/>
    <property type="project" value="UniProtKB-KW"/>
</dbReference>
<evidence type="ECO:0000256" key="4">
    <source>
        <dbReference type="PROSITE-ProRule" id="PRU00175"/>
    </source>
</evidence>
<keyword evidence="3" id="KW-0862">Zinc</keyword>
<dbReference type="InterPro" id="IPR013083">
    <property type="entry name" value="Znf_RING/FYVE/PHD"/>
</dbReference>
<proteinExistence type="predicted"/>
<evidence type="ECO:0000256" key="2">
    <source>
        <dbReference type="ARBA" id="ARBA00022771"/>
    </source>
</evidence>
<dbReference type="InterPro" id="IPR001841">
    <property type="entry name" value="Znf_RING"/>
</dbReference>
<evidence type="ECO:0000256" key="1">
    <source>
        <dbReference type="ARBA" id="ARBA00022723"/>
    </source>
</evidence>
<feature type="transmembrane region" description="Helical" evidence="5">
    <location>
        <begin position="56"/>
        <end position="76"/>
    </location>
</feature>
<dbReference type="InterPro" id="IPR017907">
    <property type="entry name" value="Znf_RING_CS"/>
</dbReference>
<dbReference type="EMBL" id="MK072387">
    <property type="protein sequence ID" value="AYV83286.1"/>
    <property type="molecule type" value="Genomic_DNA"/>
</dbReference>
<accession>A0A3G5A7Q2</accession>
<evidence type="ECO:0000256" key="5">
    <source>
        <dbReference type="SAM" id="Phobius"/>
    </source>
</evidence>
<dbReference type="PROSITE" id="PS00518">
    <property type="entry name" value="ZF_RING_1"/>
    <property type="match status" value="1"/>
</dbReference>
<dbReference type="PROSITE" id="PS50089">
    <property type="entry name" value="ZF_RING_2"/>
    <property type="match status" value="1"/>
</dbReference>
<keyword evidence="2 4" id="KW-0863">Zinc-finger</keyword>
<dbReference type="Gene3D" id="3.30.40.10">
    <property type="entry name" value="Zinc/RING finger domain, C3HC4 (zinc finger)"/>
    <property type="match status" value="1"/>
</dbReference>
<keyword evidence="1" id="KW-0479">Metal-binding</keyword>
<reference evidence="7" key="1">
    <citation type="submission" date="2018-10" db="EMBL/GenBank/DDBJ databases">
        <title>Hidden diversity of soil giant viruses.</title>
        <authorList>
            <person name="Schulz F."/>
            <person name="Alteio L."/>
            <person name="Goudeau D."/>
            <person name="Ryan E.M."/>
            <person name="Malmstrom R.R."/>
            <person name="Blanchard J."/>
            <person name="Woyke T."/>
        </authorList>
    </citation>
    <scope>NUCLEOTIDE SEQUENCE</scope>
    <source>
        <strain evidence="7">HYV1</strain>
    </source>
</reference>